<evidence type="ECO:0000313" key="6">
    <source>
        <dbReference type="EMBL" id="KAG8544339.1"/>
    </source>
</evidence>
<dbReference type="Proteomes" id="UP000824782">
    <property type="component" value="Unassembled WGS sequence"/>
</dbReference>
<accession>A0AAV6Z4C0</accession>
<dbReference type="InterPro" id="IPR036179">
    <property type="entry name" value="Ig-like_dom_sf"/>
</dbReference>
<keyword evidence="2" id="KW-0732">Signal</keyword>
<keyword evidence="3" id="KW-0472">Membrane</keyword>
<evidence type="ECO:0000256" key="1">
    <source>
        <dbReference type="ARBA" id="ARBA00004370"/>
    </source>
</evidence>
<dbReference type="InterPro" id="IPR013783">
    <property type="entry name" value="Ig-like_fold"/>
</dbReference>
<dbReference type="PANTHER" id="PTHR12080:SF121">
    <property type="entry name" value="IG-LIKE DOMAIN-CONTAINING PROTEIN-RELATED"/>
    <property type="match status" value="1"/>
</dbReference>
<dbReference type="GO" id="GO:0016020">
    <property type="term" value="C:membrane"/>
    <property type="evidence" value="ECO:0007669"/>
    <property type="project" value="UniProtKB-SubCell"/>
</dbReference>
<organism evidence="6 7">
    <name type="scientific">Engystomops pustulosus</name>
    <name type="common">Tungara frog</name>
    <name type="synonym">Physalaemus pustulosus</name>
    <dbReference type="NCBI Taxonomy" id="76066"/>
    <lineage>
        <taxon>Eukaryota</taxon>
        <taxon>Metazoa</taxon>
        <taxon>Chordata</taxon>
        <taxon>Craniata</taxon>
        <taxon>Vertebrata</taxon>
        <taxon>Euteleostomi</taxon>
        <taxon>Amphibia</taxon>
        <taxon>Batrachia</taxon>
        <taxon>Anura</taxon>
        <taxon>Neobatrachia</taxon>
        <taxon>Hyloidea</taxon>
        <taxon>Leptodactylidae</taxon>
        <taxon>Leiuperinae</taxon>
        <taxon>Engystomops</taxon>
    </lineage>
</organism>
<protein>
    <recommendedName>
        <fullName evidence="5">Ig-like domain-containing protein</fullName>
    </recommendedName>
</protein>
<dbReference type="Gene3D" id="2.60.40.10">
    <property type="entry name" value="Immunoglobulins"/>
    <property type="match status" value="2"/>
</dbReference>
<evidence type="ECO:0000259" key="5">
    <source>
        <dbReference type="PROSITE" id="PS50835"/>
    </source>
</evidence>
<proteinExistence type="predicted"/>
<dbReference type="AlphaFoldDB" id="A0AAV6Z4C0"/>
<dbReference type="EMBL" id="WNYA01002365">
    <property type="protein sequence ID" value="KAG8544339.1"/>
    <property type="molecule type" value="Genomic_DNA"/>
</dbReference>
<keyword evidence="7" id="KW-1185">Reference proteome</keyword>
<comment type="subcellular location">
    <subcellularLocation>
        <location evidence="1">Membrane</location>
    </subcellularLocation>
</comment>
<dbReference type="PROSITE" id="PS50835">
    <property type="entry name" value="IG_LIKE"/>
    <property type="match status" value="1"/>
</dbReference>
<evidence type="ECO:0000256" key="4">
    <source>
        <dbReference type="ARBA" id="ARBA00023180"/>
    </source>
</evidence>
<evidence type="ECO:0000256" key="3">
    <source>
        <dbReference type="ARBA" id="ARBA00023136"/>
    </source>
</evidence>
<evidence type="ECO:0000256" key="2">
    <source>
        <dbReference type="ARBA" id="ARBA00022729"/>
    </source>
</evidence>
<dbReference type="PANTHER" id="PTHR12080">
    <property type="entry name" value="SIGNALING LYMPHOCYTIC ACTIVATION MOLECULE"/>
    <property type="match status" value="1"/>
</dbReference>
<reference evidence="6" key="1">
    <citation type="thesis" date="2020" institute="ProQuest LLC" country="789 East Eisenhower Parkway, Ann Arbor, MI, USA">
        <title>Comparative Genomics and Chromosome Evolution.</title>
        <authorList>
            <person name="Mudd A.B."/>
        </authorList>
    </citation>
    <scope>NUCLEOTIDE SEQUENCE</scope>
    <source>
        <strain evidence="6">237g6f4</strain>
        <tissue evidence="6">Blood</tissue>
    </source>
</reference>
<comment type="caution">
    <text evidence="6">The sequence shown here is derived from an EMBL/GenBank/DDBJ whole genome shotgun (WGS) entry which is preliminary data.</text>
</comment>
<keyword evidence="4" id="KW-0325">Glycoprotein</keyword>
<name>A0AAV6Z4C0_ENGPU</name>
<feature type="domain" description="Ig-like" evidence="5">
    <location>
        <begin position="176"/>
        <end position="262"/>
    </location>
</feature>
<dbReference type="InterPro" id="IPR007110">
    <property type="entry name" value="Ig-like_dom"/>
</dbReference>
<dbReference type="SUPFAM" id="SSF48726">
    <property type="entry name" value="Immunoglobulin"/>
    <property type="match status" value="1"/>
</dbReference>
<dbReference type="InterPro" id="IPR013106">
    <property type="entry name" value="Ig_V-set"/>
</dbReference>
<evidence type="ECO:0000313" key="7">
    <source>
        <dbReference type="Proteomes" id="UP000824782"/>
    </source>
</evidence>
<sequence>MHVFAKLCYGCSLLHPCSTSPPPPPPMLHISFTSQLSDRVSRCCCIIMKLEIFLSFLLLAVLTLGGEAIVQDSKSALLHGDVTISYVPTEKMDIASSTWKFDRNGEQITILTINGNSEYVYDSEFKGRLQKSEDSFTLTIRDLTMEDAGIYRIDFVQKNGKTISYSCNVTVYEPVPKPNIEKNDVRKTNDQCNFTLHCSVPSNISNLVYEWKYRDGNSAEYQPYHNGSTILSLSLLLDHQDMEILCVVRNPVNATSSFIQVQEICKFSGEKFKRATI</sequence>
<dbReference type="Pfam" id="PF07686">
    <property type="entry name" value="V-set"/>
    <property type="match status" value="1"/>
</dbReference>
<dbReference type="InterPro" id="IPR015631">
    <property type="entry name" value="CD2/SLAM_rcpt"/>
</dbReference>
<gene>
    <name evidence="6" type="ORF">GDO81_022653</name>
</gene>